<evidence type="ECO:0000256" key="1">
    <source>
        <dbReference type="SAM" id="SignalP"/>
    </source>
</evidence>
<keyword evidence="1" id="KW-0732">Signal</keyword>
<dbReference type="PANTHER" id="PTHR21666">
    <property type="entry name" value="PEPTIDASE-RELATED"/>
    <property type="match status" value="1"/>
</dbReference>
<feature type="domain" description="M23ase beta-sheet core" evidence="2">
    <location>
        <begin position="133"/>
        <end position="163"/>
    </location>
</feature>
<accession>A0A9N8P1J4</accession>
<dbReference type="Gene3D" id="2.70.70.10">
    <property type="entry name" value="Glucose Permease (Domain IIA)"/>
    <property type="match status" value="1"/>
</dbReference>
<dbReference type="RefSeq" id="WP_053472791.1">
    <property type="nucleotide sequence ID" value="NZ_CAIJDE010000036.1"/>
</dbReference>
<dbReference type="InterPro" id="IPR050570">
    <property type="entry name" value="Cell_wall_metabolism_enzyme"/>
</dbReference>
<feature type="chain" id="PRO_5040260618" evidence="1">
    <location>
        <begin position="17"/>
        <end position="560"/>
    </location>
</feature>
<keyword evidence="4" id="KW-1185">Reference proteome</keyword>
<dbReference type="Proteomes" id="UP000533639">
    <property type="component" value="Unassembled WGS sequence"/>
</dbReference>
<dbReference type="EMBL" id="CAIJDE010000036">
    <property type="protein sequence ID" value="CAC9974134.1"/>
    <property type="molecule type" value="Genomic_DNA"/>
</dbReference>
<feature type="signal peptide" evidence="1">
    <location>
        <begin position="1"/>
        <end position="16"/>
    </location>
</feature>
<sequence length="560" mass="63948">MKFSILALFFCPFLFAQTQYPKDYFRPPLDIPMQLSGNFGELRPNHFHAGFDLKTNQREGLNVYAIADGYVSRIKISTFGNGKCIYITHPNGYTSVYGHLQTTLGPIQDYVKKTHYKEKAYEIEMLLKPDELPVTKGQLIALSGNTGSSEGPHLHFEIRDTKTEFVINPIFFGFDQNIKDTKKPTLSSLYVYPLDNATVNQSKQPLLVNMTLQKDGTYLASKVKTNGKIGFGINASDTDDVSFNKNGVFNVSTFLNGNQNYNYQFNTYSFDEMRYINAFIDYPRYKKTSQRVQKLFMKTPFALSIIKTDSLRGIISAVPNLTSNYRIEVSDYFGNQNSITVPIEYDLETPLVPAEPVTSKYFVRYNKDSNFEKDNMSVFFPAGTFYEDFNLNFDVKNNKIYIHDDTVPVHSNFTITIKDTVYPESLKDKLYIGKGTSYNGTLRKGDIFTAKAKILGTYGLVLDTIAPVIKITKPVEGKWISDQKKIEFTIGDSLSGIKSYNGYLNGSWVLFEYENKNRKITHTFDDQYLTEGENFLKMEVVDNVGNSTIFETHFFRSQQK</sequence>
<dbReference type="InterPro" id="IPR016047">
    <property type="entry name" value="M23ase_b-sheet_dom"/>
</dbReference>
<reference evidence="3 4" key="1">
    <citation type="submission" date="2020-06" db="EMBL/GenBank/DDBJ databases">
        <authorList>
            <person name="Criscuolo A."/>
        </authorList>
    </citation>
    <scope>NUCLEOTIDE SEQUENCE [LARGE SCALE GENOMIC DNA]</scope>
    <source>
        <strain evidence="3">PXU-55</strain>
    </source>
</reference>
<organism evidence="3 4">
    <name type="scientific">Flavobacterium panici</name>
    <dbReference type="NCBI Taxonomy" id="2654843"/>
    <lineage>
        <taxon>Bacteria</taxon>
        <taxon>Pseudomonadati</taxon>
        <taxon>Bacteroidota</taxon>
        <taxon>Flavobacteriia</taxon>
        <taxon>Flavobacteriales</taxon>
        <taxon>Flavobacteriaceae</taxon>
        <taxon>Flavobacterium</taxon>
    </lineage>
</organism>
<evidence type="ECO:0000259" key="2">
    <source>
        <dbReference type="Pfam" id="PF01551"/>
    </source>
</evidence>
<dbReference type="PANTHER" id="PTHR21666:SF285">
    <property type="entry name" value="M23 FAMILY METALLOPEPTIDASE"/>
    <property type="match status" value="1"/>
</dbReference>
<dbReference type="AlphaFoldDB" id="A0A9N8P1J4"/>
<protein>
    <submittedName>
        <fullName evidence="3">M23 family metallopeptidase</fullName>
    </submittedName>
</protein>
<feature type="domain" description="M23ase beta-sheet core" evidence="2">
    <location>
        <begin position="47"/>
        <end position="113"/>
    </location>
</feature>
<proteinExistence type="predicted"/>
<gene>
    <name evidence="3" type="ORF">FLAPXU55_01828</name>
</gene>
<comment type="caution">
    <text evidence="3">The sequence shown here is derived from an EMBL/GenBank/DDBJ whole genome shotgun (WGS) entry which is preliminary data.</text>
</comment>
<name>A0A9N8P1J4_9FLAO</name>
<evidence type="ECO:0000313" key="3">
    <source>
        <dbReference type="EMBL" id="CAC9974134.1"/>
    </source>
</evidence>
<dbReference type="InterPro" id="IPR011055">
    <property type="entry name" value="Dup_hybrid_motif"/>
</dbReference>
<dbReference type="Pfam" id="PF01551">
    <property type="entry name" value="Peptidase_M23"/>
    <property type="match status" value="2"/>
</dbReference>
<evidence type="ECO:0000313" key="4">
    <source>
        <dbReference type="Proteomes" id="UP000533639"/>
    </source>
</evidence>
<dbReference type="SUPFAM" id="SSF51261">
    <property type="entry name" value="Duplicated hybrid motif"/>
    <property type="match status" value="2"/>
</dbReference>
<dbReference type="GO" id="GO:0004222">
    <property type="term" value="F:metalloendopeptidase activity"/>
    <property type="evidence" value="ECO:0007669"/>
    <property type="project" value="TreeGrafter"/>
</dbReference>
<dbReference type="CDD" id="cd12797">
    <property type="entry name" value="M23_peptidase"/>
    <property type="match status" value="1"/>
</dbReference>